<keyword evidence="9" id="KW-0611">Plant defense</keyword>
<evidence type="ECO:0000256" key="6">
    <source>
        <dbReference type="ARBA" id="ARBA00022667"/>
    </source>
</evidence>
<dbReference type="InterPro" id="IPR055414">
    <property type="entry name" value="LRR_R13L4/SHOC2-like"/>
</dbReference>
<evidence type="ECO:0000256" key="7">
    <source>
        <dbReference type="ARBA" id="ARBA00022737"/>
    </source>
</evidence>
<dbReference type="SUPFAM" id="SSF52540">
    <property type="entry name" value="P-loop containing nucleoside triphosphate hydrolases"/>
    <property type="match status" value="1"/>
</dbReference>
<comment type="subcellular location">
    <subcellularLocation>
        <location evidence="2">Cytoplasm</location>
    </subcellularLocation>
</comment>
<dbReference type="Gene3D" id="1.10.10.10">
    <property type="entry name" value="Winged helix-like DNA-binding domain superfamily/Winged helix DNA-binding domain"/>
    <property type="match status" value="1"/>
</dbReference>
<organism evidence="14">
    <name type="scientific">Sesamum radiatum</name>
    <name type="common">Black benniseed</name>
    <dbReference type="NCBI Taxonomy" id="300843"/>
    <lineage>
        <taxon>Eukaryota</taxon>
        <taxon>Viridiplantae</taxon>
        <taxon>Streptophyta</taxon>
        <taxon>Embryophyta</taxon>
        <taxon>Tracheophyta</taxon>
        <taxon>Spermatophyta</taxon>
        <taxon>Magnoliopsida</taxon>
        <taxon>eudicotyledons</taxon>
        <taxon>Gunneridae</taxon>
        <taxon>Pentapetalae</taxon>
        <taxon>asterids</taxon>
        <taxon>lamiids</taxon>
        <taxon>Lamiales</taxon>
        <taxon>Pedaliaceae</taxon>
        <taxon>Sesamum</taxon>
    </lineage>
</organism>
<reference evidence="14" key="1">
    <citation type="submission" date="2020-06" db="EMBL/GenBank/DDBJ databases">
        <authorList>
            <person name="Li T."/>
            <person name="Hu X."/>
            <person name="Zhang T."/>
            <person name="Song X."/>
            <person name="Zhang H."/>
            <person name="Dai N."/>
            <person name="Sheng W."/>
            <person name="Hou X."/>
            <person name="Wei L."/>
        </authorList>
    </citation>
    <scope>NUCLEOTIDE SEQUENCE</scope>
    <source>
        <strain evidence="14">G02</strain>
        <tissue evidence="14">Leaf</tissue>
    </source>
</reference>
<name>A0AAW2WNM6_SESRA</name>
<evidence type="ECO:0000259" key="13">
    <source>
        <dbReference type="Pfam" id="PF23598"/>
    </source>
</evidence>
<comment type="similarity">
    <text evidence="3">Belongs to the disease resistance NB-LRR family.</text>
</comment>
<dbReference type="Gene3D" id="3.80.10.10">
    <property type="entry name" value="Ribonuclease Inhibitor"/>
    <property type="match status" value="1"/>
</dbReference>
<dbReference type="InterPro" id="IPR036388">
    <property type="entry name" value="WH-like_DNA-bd_sf"/>
</dbReference>
<evidence type="ECO:0000256" key="5">
    <source>
        <dbReference type="ARBA" id="ARBA00022614"/>
    </source>
</evidence>
<keyword evidence="5" id="KW-0433">Leucine-rich repeat</keyword>
<dbReference type="Pfam" id="PF23559">
    <property type="entry name" value="WHD_DRP"/>
    <property type="match status" value="1"/>
</dbReference>
<evidence type="ECO:0000256" key="1">
    <source>
        <dbReference type="ARBA" id="ARBA00002074"/>
    </source>
</evidence>
<dbReference type="PRINTS" id="PR00364">
    <property type="entry name" value="DISEASERSIST"/>
</dbReference>
<proteinExistence type="inferred from homology"/>
<dbReference type="GO" id="GO:0005737">
    <property type="term" value="C:cytoplasm"/>
    <property type="evidence" value="ECO:0007669"/>
    <property type="project" value="UniProtKB-SubCell"/>
</dbReference>
<dbReference type="GO" id="GO:0043531">
    <property type="term" value="F:ADP binding"/>
    <property type="evidence" value="ECO:0007669"/>
    <property type="project" value="InterPro"/>
</dbReference>
<feature type="domain" description="Disease resistance protein winged helix" evidence="12">
    <location>
        <begin position="246"/>
        <end position="317"/>
    </location>
</feature>
<evidence type="ECO:0000256" key="2">
    <source>
        <dbReference type="ARBA" id="ARBA00004496"/>
    </source>
</evidence>
<feature type="domain" description="Disease resistance R13L4/SHOC-2-like LRR" evidence="13">
    <location>
        <begin position="411"/>
        <end position="595"/>
    </location>
</feature>
<evidence type="ECO:0000256" key="10">
    <source>
        <dbReference type="ARBA" id="ARBA00022840"/>
    </source>
</evidence>
<dbReference type="FunFam" id="1.10.10.10:FF:000322">
    <property type="entry name" value="Probable disease resistance protein At1g63360"/>
    <property type="match status" value="1"/>
</dbReference>
<dbReference type="EMBL" id="JACGWJ010000001">
    <property type="protein sequence ID" value="KAL0442112.1"/>
    <property type="molecule type" value="Genomic_DNA"/>
</dbReference>
<evidence type="ECO:0000256" key="9">
    <source>
        <dbReference type="ARBA" id="ARBA00022821"/>
    </source>
</evidence>
<dbReference type="SUPFAM" id="SSF52058">
    <property type="entry name" value="L domain-like"/>
    <property type="match status" value="1"/>
</dbReference>
<dbReference type="InterPro" id="IPR044974">
    <property type="entry name" value="Disease_R_plants"/>
</dbReference>
<evidence type="ECO:0000259" key="11">
    <source>
        <dbReference type="Pfam" id="PF00931"/>
    </source>
</evidence>
<evidence type="ECO:0000256" key="4">
    <source>
        <dbReference type="ARBA" id="ARBA00022490"/>
    </source>
</evidence>
<evidence type="ECO:0000256" key="8">
    <source>
        <dbReference type="ARBA" id="ARBA00022741"/>
    </source>
</evidence>
<dbReference type="PANTHER" id="PTHR23155">
    <property type="entry name" value="DISEASE RESISTANCE PROTEIN RP"/>
    <property type="match status" value="1"/>
</dbReference>
<keyword evidence="10" id="KW-0067">ATP-binding</keyword>
<dbReference type="Gene3D" id="1.10.8.430">
    <property type="entry name" value="Helical domain of apoptotic protease-activating factors"/>
    <property type="match status" value="1"/>
</dbReference>
<dbReference type="FunFam" id="1.10.8.430:FF:000003">
    <property type="entry name" value="Probable disease resistance protein At5g66910"/>
    <property type="match status" value="1"/>
</dbReference>
<keyword evidence="8" id="KW-0547">Nucleotide-binding</keyword>
<evidence type="ECO:0000313" key="14">
    <source>
        <dbReference type="EMBL" id="KAL0442112.1"/>
    </source>
</evidence>
<dbReference type="InterPro" id="IPR042197">
    <property type="entry name" value="Apaf_helical"/>
</dbReference>
<keyword evidence="7" id="KW-0677">Repeat</keyword>
<comment type="function">
    <text evidence="1">Confers resistance to late blight (Phytophthora infestans) races carrying the avirulence gene Avr1. Resistance proteins guard the plant against pathogens that contain an appropriate avirulence protein via an indirect interaction with this avirulence protein. That triggers a defense system including the hypersensitive response, which restricts the pathogen growth.</text>
</comment>
<dbReference type="InterPro" id="IPR032675">
    <property type="entry name" value="LRR_dom_sf"/>
</dbReference>
<feature type="domain" description="NB-ARC" evidence="11">
    <location>
        <begin position="4"/>
        <end position="160"/>
    </location>
</feature>
<accession>A0AAW2WNM6</accession>
<protein>
    <submittedName>
        <fullName evidence="14">Disease resistance RPP13-like protein 3</fullName>
    </submittedName>
</protein>
<dbReference type="InterPro" id="IPR058922">
    <property type="entry name" value="WHD_DRP"/>
</dbReference>
<keyword evidence="4" id="KW-0963">Cytoplasm</keyword>
<dbReference type="GO" id="GO:0005524">
    <property type="term" value="F:ATP binding"/>
    <property type="evidence" value="ECO:0007669"/>
    <property type="project" value="UniProtKB-KW"/>
</dbReference>
<dbReference type="Pfam" id="PF23598">
    <property type="entry name" value="LRR_14"/>
    <property type="match status" value="1"/>
</dbReference>
<evidence type="ECO:0000259" key="12">
    <source>
        <dbReference type="Pfam" id="PF23559"/>
    </source>
</evidence>
<keyword evidence="6" id="KW-0381">Hypersensitive response</keyword>
<gene>
    <name evidence="14" type="ORF">Sradi_0150100</name>
</gene>
<dbReference type="InterPro" id="IPR027417">
    <property type="entry name" value="P-loop_NTPase"/>
</dbReference>
<dbReference type="InterPro" id="IPR002182">
    <property type="entry name" value="NB-ARC"/>
</dbReference>
<reference evidence="14" key="2">
    <citation type="journal article" date="2024" name="Plant">
        <title>Genomic evolution and insights into agronomic trait innovations of Sesamum species.</title>
        <authorList>
            <person name="Miao H."/>
            <person name="Wang L."/>
            <person name="Qu L."/>
            <person name="Liu H."/>
            <person name="Sun Y."/>
            <person name="Le M."/>
            <person name="Wang Q."/>
            <person name="Wei S."/>
            <person name="Zheng Y."/>
            <person name="Lin W."/>
            <person name="Duan Y."/>
            <person name="Cao H."/>
            <person name="Xiong S."/>
            <person name="Wang X."/>
            <person name="Wei L."/>
            <person name="Li C."/>
            <person name="Ma Q."/>
            <person name="Ju M."/>
            <person name="Zhao R."/>
            <person name="Li G."/>
            <person name="Mu C."/>
            <person name="Tian Q."/>
            <person name="Mei H."/>
            <person name="Zhang T."/>
            <person name="Gao T."/>
            <person name="Zhang H."/>
        </authorList>
    </citation>
    <scope>NUCLEOTIDE SEQUENCE</scope>
    <source>
        <strain evidence="14">G02</strain>
    </source>
</reference>
<dbReference type="PANTHER" id="PTHR23155:SF1152">
    <property type="entry name" value="AAA+ ATPASE DOMAIN-CONTAINING PROTEIN"/>
    <property type="match status" value="1"/>
</dbReference>
<dbReference type="AlphaFoldDB" id="A0AAW2WNM6"/>
<dbReference type="Pfam" id="PF00931">
    <property type="entry name" value="NB-ARC"/>
    <property type="match status" value="1"/>
</dbReference>
<evidence type="ECO:0000256" key="3">
    <source>
        <dbReference type="ARBA" id="ARBA00008894"/>
    </source>
</evidence>
<dbReference type="Gene3D" id="3.40.50.300">
    <property type="entry name" value="P-loop containing nucleotide triphosphate hydrolases"/>
    <property type="match status" value="1"/>
</dbReference>
<sequence length="609" mass="70664">MDELTTDEPDLNILPIVGMGGIDKTTLARNVFDDPYTIHHFDKRIWLTISQEYSSREILMCLLSDREDQVSNETLVELGQRLHKMLFGRRYLIVMDDMWSTGAWNDLKLFFPNIGNGSRVLVTTRLCNVAISLGSHNHYRVDFLDEDKSWNLLCQKTFGQEGCPYPELEEIGKNIAKKCNGLPLAIAVIGGLLANSNMRRDYWETVARNINSFSNLEDDEHCLKILSLSYNNLPIYLKPCFLYMRVFPEDYDIFALRLIKLWVAEGFLKPTPNKSLEDIAKEYLRDLIDRNLILIHSWTYRGKPKRCGIHDLLRDLCLRESQKEYFILVPKVQQLELSQLHRYNRPCLLCGSLFTVQMIDLSEVHVASQSTSFASLPVCNDCKKMYPNLTRLRLVRLKAFNEGDIEFLPPTKLRYLHMNYENESIVISPSAVLLLWNLQALSFGWDICKIVLPHEIWEMPQLRHLIVNQHVVLPDPTITQDSIVMQSLQTFSRIRNFRCTMDIIKRVPNLKKLKICYFGEDRSAEWSYYCLHNIARLPKLETLAFEITDFVSLKNITFPTSLKKLTLIYCSIPWEEMTIIGSLPNLELLQLHNKAVKGPEWSPKGNFFG</sequence>
<dbReference type="GO" id="GO:0009626">
    <property type="term" value="P:plant-type hypersensitive response"/>
    <property type="evidence" value="ECO:0007669"/>
    <property type="project" value="UniProtKB-KW"/>
</dbReference>
<comment type="caution">
    <text evidence="14">The sequence shown here is derived from an EMBL/GenBank/DDBJ whole genome shotgun (WGS) entry which is preliminary data.</text>
</comment>